<evidence type="ECO:0000259" key="10">
    <source>
        <dbReference type="Pfam" id="PF08501"/>
    </source>
</evidence>
<evidence type="ECO:0000256" key="6">
    <source>
        <dbReference type="ARBA" id="ARBA00023141"/>
    </source>
</evidence>
<keyword evidence="5 8" id="KW-0560">Oxidoreductase</keyword>
<comment type="catalytic activity">
    <reaction evidence="7 8">
        <text>shikimate + NADP(+) = 3-dehydroshikimate + NADPH + H(+)</text>
        <dbReference type="Rhea" id="RHEA:17737"/>
        <dbReference type="ChEBI" id="CHEBI:15378"/>
        <dbReference type="ChEBI" id="CHEBI:16630"/>
        <dbReference type="ChEBI" id="CHEBI:36208"/>
        <dbReference type="ChEBI" id="CHEBI:57783"/>
        <dbReference type="ChEBI" id="CHEBI:58349"/>
        <dbReference type="EC" id="1.1.1.25"/>
    </reaction>
</comment>
<name>A0A1I1ZDA1_9BACI</name>
<dbReference type="GO" id="GO:0009073">
    <property type="term" value="P:aromatic amino acid family biosynthetic process"/>
    <property type="evidence" value="ECO:0007669"/>
    <property type="project" value="UniProtKB-KW"/>
</dbReference>
<dbReference type="EMBL" id="FONT01000001">
    <property type="protein sequence ID" value="SFE28300.1"/>
    <property type="molecule type" value="Genomic_DNA"/>
</dbReference>
<evidence type="ECO:0000259" key="11">
    <source>
        <dbReference type="Pfam" id="PF18317"/>
    </source>
</evidence>
<dbReference type="NCBIfam" id="NF001319">
    <property type="entry name" value="PRK00258.3-3"/>
    <property type="match status" value="1"/>
</dbReference>
<organism evidence="12 13">
    <name type="scientific">Alteribacillus iranensis</name>
    <dbReference type="NCBI Taxonomy" id="930128"/>
    <lineage>
        <taxon>Bacteria</taxon>
        <taxon>Bacillati</taxon>
        <taxon>Bacillota</taxon>
        <taxon>Bacilli</taxon>
        <taxon>Bacillales</taxon>
        <taxon>Bacillaceae</taxon>
        <taxon>Alteribacillus</taxon>
    </lineage>
</organism>
<evidence type="ECO:0000256" key="1">
    <source>
        <dbReference type="ARBA" id="ARBA00004871"/>
    </source>
</evidence>
<dbReference type="GO" id="GO:0005829">
    <property type="term" value="C:cytosol"/>
    <property type="evidence" value="ECO:0007669"/>
    <property type="project" value="TreeGrafter"/>
</dbReference>
<dbReference type="RefSeq" id="WP_091656081.1">
    <property type="nucleotide sequence ID" value="NZ_FONT01000001.1"/>
</dbReference>
<feature type="binding site" evidence="8">
    <location>
        <position position="83"/>
    </location>
    <ligand>
        <name>NADP(+)</name>
        <dbReference type="ChEBI" id="CHEBI:58349"/>
    </ligand>
</feature>
<feature type="binding site" evidence="8">
    <location>
        <position position="254"/>
    </location>
    <ligand>
        <name>shikimate</name>
        <dbReference type="ChEBI" id="CHEBI:36208"/>
    </ligand>
</feature>
<keyword evidence="6 8" id="KW-0057">Aromatic amino acid biosynthesis</keyword>
<dbReference type="GO" id="GO:0050661">
    <property type="term" value="F:NADP binding"/>
    <property type="evidence" value="ECO:0007669"/>
    <property type="project" value="InterPro"/>
</dbReference>
<accession>A0A1I1ZDA1</accession>
<comment type="similarity">
    <text evidence="8">Belongs to the shikimate dehydrogenase family.</text>
</comment>
<dbReference type="GO" id="GO:0008652">
    <property type="term" value="P:amino acid biosynthetic process"/>
    <property type="evidence" value="ECO:0007669"/>
    <property type="project" value="UniProtKB-KW"/>
</dbReference>
<evidence type="ECO:0000259" key="9">
    <source>
        <dbReference type="Pfam" id="PF01488"/>
    </source>
</evidence>
<dbReference type="SUPFAM" id="SSF51735">
    <property type="entry name" value="NAD(P)-binding Rossmann-fold domains"/>
    <property type="match status" value="1"/>
</dbReference>
<dbReference type="Proteomes" id="UP000199516">
    <property type="component" value="Unassembled WGS sequence"/>
</dbReference>
<evidence type="ECO:0000256" key="2">
    <source>
        <dbReference type="ARBA" id="ARBA00012962"/>
    </source>
</evidence>
<dbReference type="CDD" id="cd01065">
    <property type="entry name" value="NAD_bind_Shikimate_DH"/>
    <property type="match status" value="1"/>
</dbReference>
<feature type="binding site" evidence="8">
    <location>
        <position position="224"/>
    </location>
    <ligand>
        <name>NADP(+)</name>
        <dbReference type="ChEBI" id="CHEBI:58349"/>
    </ligand>
</feature>
<dbReference type="InterPro" id="IPR006151">
    <property type="entry name" value="Shikm_DH/Glu-tRNA_Rdtase"/>
</dbReference>
<keyword evidence="13" id="KW-1185">Reference proteome</keyword>
<dbReference type="Pfam" id="PF01488">
    <property type="entry name" value="Shikimate_DH"/>
    <property type="match status" value="1"/>
</dbReference>
<dbReference type="EC" id="1.1.1.25" evidence="2 8"/>
<feature type="binding site" evidence="8">
    <location>
        <position position="67"/>
    </location>
    <ligand>
        <name>shikimate</name>
        <dbReference type="ChEBI" id="CHEBI:36208"/>
    </ligand>
</feature>
<dbReference type="InterPro" id="IPR022893">
    <property type="entry name" value="Shikimate_DH_fam"/>
</dbReference>
<feature type="binding site" evidence="8">
    <location>
        <position position="247"/>
    </location>
    <ligand>
        <name>NADP(+)</name>
        <dbReference type="ChEBI" id="CHEBI:58349"/>
    </ligand>
</feature>
<dbReference type="OrthoDB" id="9792692at2"/>
<evidence type="ECO:0000256" key="3">
    <source>
        <dbReference type="ARBA" id="ARBA00022605"/>
    </source>
</evidence>
<comment type="subunit">
    <text evidence="8">Homodimer.</text>
</comment>
<gene>
    <name evidence="8" type="primary">aroE</name>
    <name evidence="12" type="ORF">SAMN05192532_101111</name>
</gene>
<evidence type="ECO:0000313" key="12">
    <source>
        <dbReference type="EMBL" id="SFE28300.1"/>
    </source>
</evidence>
<dbReference type="GO" id="GO:0004764">
    <property type="term" value="F:shikimate 3-dehydrogenase (NADP+) activity"/>
    <property type="evidence" value="ECO:0007669"/>
    <property type="project" value="UniProtKB-UniRule"/>
</dbReference>
<dbReference type="FunFam" id="3.40.50.10860:FF:000004">
    <property type="entry name" value="Quinate/shikimate dehydrogenase"/>
    <property type="match status" value="1"/>
</dbReference>
<feature type="binding site" evidence="8">
    <location>
        <position position="92"/>
    </location>
    <ligand>
        <name>shikimate</name>
        <dbReference type="ChEBI" id="CHEBI:36208"/>
    </ligand>
</feature>
<feature type="domain" description="Quinate/shikimate 5-dehydrogenase/glutamyl-tRNA reductase" evidence="9">
    <location>
        <begin position="119"/>
        <end position="198"/>
    </location>
</feature>
<dbReference type="UniPathway" id="UPA00053">
    <property type="reaction ID" value="UER00087"/>
</dbReference>
<reference evidence="12 13" key="1">
    <citation type="submission" date="2016-10" db="EMBL/GenBank/DDBJ databases">
        <authorList>
            <person name="de Groot N.N."/>
        </authorList>
    </citation>
    <scope>NUCLEOTIDE SEQUENCE [LARGE SCALE GENOMIC DNA]</scope>
    <source>
        <strain evidence="12 13">DSM 23995</strain>
    </source>
</reference>
<dbReference type="PANTHER" id="PTHR21089">
    <property type="entry name" value="SHIKIMATE DEHYDROGENASE"/>
    <property type="match status" value="1"/>
</dbReference>
<feature type="binding site" evidence="8">
    <location>
        <position position="226"/>
    </location>
    <ligand>
        <name>shikimate</name>
        <dbReference type="ChEBI" id="CHEBI:36208"/>
    </ligand>
</feature>
<dbReference type="SUPFAM" id="SSF53223">
    <property type="entry name" value="Aminoacid dehydrogenase-like, N-terminal domain"/>
    <property type="match status" value="1"/>
</dbReference>
<dbReference type="Gene3D" id="3.40.50.720">
    <property type="entry name" value="NAD(P)-binding Rossmann-like Domain"/>
    <property type="match status" value="1"/>
</dbReference>
<proteinExistence type="inferred from homology"/>
<dbReference type="Pfam" id="PF08501">
    <property type="entry name" value="Shikimate_dh_N"/>
    <property type="match status" value="1"/>
</dbReference>
<dbReference type="PANTHER" id="PTHR21089:SF1">
    <property type="entry name" value="BIFUNCTIONAL 3-DEHYDROQUINATE DEHYDRATASE_SHIKIMATE DEHYDROGENASE, CHLOROPLASTIC"/>
    <property type="match status" value="1"/>
</dbReference>
<dbReference type="InterPro" id="IPR036291">
    <property type="entry name" value="NAD(P)-bd_dom_sf"/>
</dbReference>
<keyword evidence="3 8" id="KW-0028">Amino-acid biosynthesis</keyword>
<comment type="function">
    <text evidence="8">Involved in the biosynthesis of the chorismate, which leads to the biosynthesis of aromatic amino acids. Catalyzes the reversible NADPH linked reduction of 3-dehydroshikimate (DHSA) to yield shikimate (SA).</text>
</comment>
<dbReference type="Pfam" id="PF18317">
    <property type="entry name" value="SDH_C"/>
    <property type="match status" value="1"/>
</dbReference>
<feature type="domain" description="Shikimate dehydrogenase substrate binding N-terminal" evidence="10">
    <location>
        <begin position="12"/>
        <end position="94"/>
    </location>
</feature>
<feature type="domain" description="SDH C-terminal" evidence="11">
    <location>
        <begin position="247"/>
        <end position="276"/>
    </location>
</feature>
<dbReference type="GO" id="GO:0009423">
    <property type="term" value="P:chorismate biosynthetic process"/>
    <property type="evidence" value="ECO:0007669"/>
    <property type="project" value="UniProtKB-UniRule"/>
</dbReference>
<feature type="binding site" evidence="8">
    <location>
        <begin position="20"/>
        <end position="22"/>
    </location>
    <ligand>
        <name>shikimate</name>
        <dbReference type="ChEBI" id="CHEBI:36208"/>
    </ligand>
</feature>
<dbReference type="InterPro" id="IPR011342">
    <property type="entry name" value="Shikimate_DH"/>
</dbReference>
<dbReference type="STRING" id="930128.SAMN05192532_101111"/>
<dbReference type="HAMAP" id="MF_00222">
    <property type="entry name" value="Shikimate_DH_AroE"/>
    <property type="match status" value="1"/>
</dbReference>
<protein>
    <recommendedName>
        <fullName evidence="2 8">Shikimate dehydrogenase (NADP(+))</fullName>
        <shortName evidence="8">SDH</shortName>
        <ecNumber evidence="2 8">1.1.1.25</ecNumber>
    </recommendedName>
</protein>
<keyword evidence="4 8" id="KW-0521">NADP</keyword>
<evidence type="ECO:0000256" key="7">
    <source>
        <dbReference type="ARBA" id="ARBA00049442"/>
    </source>
</evidence>
<feature type="binding site" evidence="8">
    <location>
        <position position="107"/>
    </location>
    <ligand>
        <name>shikimate</name>
        <dbReference type="ChEBI" id="CHEBI:36208"/>
    </ligand>
</feature>
<dbReference type="AlphaFoldDB" id="A0A1I1ZDA1"/>
<evidence type="ECO:0000256" key="4">
    <source>
        <dbReference type="ARBA" id="ARBA00022857"/>
    </source>
</evidence>
<dbReference type="InterPro" id="IPR046346">
    <property type="entry name" value="Aminoacid_DH-like_N_sf"/>
</dbReference>
<dbReference type="GO" id="GO:0019632">
    <property type="term" value="P:shikimate metabolic process"/>
    <property type="evidence" value="ECO:0007669"/>
    <property type="project" value="InterPro"/>
</dbReference>
<feature type="binding site" evidence="8">
    <location>
        <begin position="156"/>
        <end position="161"/>
    </location>
    <ligand>
        <name>NADP(+)</name>
        <dbReference type="ChEBI" id="CHEBI:58349"/>
    </ligand>
</feature>
<evidence type="ECO:0000256" key="5">
    <source>
        <dbReference type="ARBA" id="ARBA00023002"/>
    </source>
</evidence>
<evidence type="ECO:0000313" key="13">
    <source>
        <dbReference type="Proteomes" id="UP000199516"/>
    </source>
</evidence>
<sequence length="289" mass="31803">MWTKKAEKLFGLIGYPTGHSMSPTMHNEQFRVKELPYYYHAFNVHPDHLKEAVDGMKALGVSGFNVTVPHKVAVMDYLDKIDEEAEIIGAVNTVVNENGQWVGYNTDGRGYVDSLKRVIGDQLKESDILVVGAGGASRAVVTALALYGVASITITNRTVAKAEEIRRMLPENYHINVLNKTDAESQTSTYDVIVNTTSVGMYPHVNETPWVSEGLKRGCLCSDLIYNPLQTRWLEEAAANGANTINGVGMFVGQGALAFQKWTGIEPDTDRMTEVVVEELGGKKSDAYR</sequence>
<dbReference type="InterPro" id="IPR041121">
    <property type="entry name" value="SDH_C"/>
</dbReference>
<feature type="active site" description="Proton acceptor" evidence="8">
    <location>
        <position position="71"/>
    </location>
</feature>
<evidence type="ECO:0000256" key="8">
    <source>
        <dbReference type="HAMAP-Rule" id="MF_00222"/>
    </source>
</evidence>
<dbReference type="InterPro" id="IPR013708">
    <property type="entry name" value="Shikimate_DH-bd_N"/>
</dbReference>
<dbReference type="Gene3D" id="3.40.50.10860">
    <property type="entry name" value="Leucine Dehydrogenase, chain A, domain 1"/>
    <property type="match status" value="1"/>
</dbReference>
<feature type="binding site" evidence="8">
    <location>
        <begin position="132"/>
        <end position="136"/>
    </location>
    <ligand>
        <name>NADP(+)</name>
        <dbReference type="ChEBI" id="CHEBI:58349"/>
    </ligand>
</feature>
<comment type="pathway">
    <text evidence="1 8">Metabolic intermediate biosynthesis; chorismate biosynthesis; chorismate from D-erythrose 4-phosphate and phosphoenolpyruvate: step 4/7.</text>
</comment>
<dbReference type="NCBIfam" id="TIGR00507">
    <property type="entry name" value="aroE"/>
    <property type="match status" value="1"/>
</dbReference>